<dbReference type="Proteomes" id="UP001323405">
    <property type="component" value="Unassembled WGS sequence"/>
</dbReference>
<feature type="region of interest" description="Disordered" evidence="1">
    <location>
        <begin position="14"/>
        <end position="33"/>
    </location>
</feature>
<evidence type="ECO:0000313" key="3">
    <source>
        <dbReference type="Proteomes" id="UP001323405"/>
    </source>
</evidence>
<organism evidence="2 3">
    <name type="scientific">Podospora pseudocomata</name>
    <dbReference type="NCBI Taxonomy" id="2093779"/>
    <lineage>
        <taxon>Eukaryota</taxon>
        <taxon>Fungi</taxon>
        <taxon>Dikarya</taxon>
        <taxon>Ascomycota</taxon>
        <taxon>Pezizomycotina</taxon>
        <taxon>Sordariomycetes</taxon>
        <taxon>Sordariomycetidae</taxon>
        <taxon>Sordariales</taxon>
        <taxon>Podosporaceae</taxon>
        <taxon>Podospora</taxon>
    </lineage>
</organism>
<evidence type="ECO:0000313" key="2">
    <source>
        <dbReference type="EMBL" id="KAK4653804.1"/>
    </source>
</evidence>
<gene>
    <name evidence="2" type="ORF">QC762_510134</name>
</gene>
<dbReference type="EMBL" id="JAFFHA010000007">
    <property type="protein sequence ID" value="KAK4653804.1"/>
    <property type="molecule type" value="Genomic_DNA"/>
</dbReference>
<sequence length="33" mass="3855">MRWTNVTKMIAKNFFTKPQTSAKPRESKTPSRS</sequence>
<feature type="compositionally biased region" description="Basic and acidic residues" evidence="1">
    <location>
        <begin position="23"/>
        <end position="33"/>
    </location>
</feature>
<name>A0ABR0GDH3_9PEZI</name>
<dbReference type="RefSeq" id="XP_062742779.1">
    <property type="nucleotide sequence ID" value="XM_062891425.1"/>
</dbReference>
<evidence type="ECO:0000256" key="1">
    <source>
        <dbReference type="SAM" id="MobiDB-lite"/>
    </source>
</evidence>
<protein>
    <submittedName>
        <fullName evidence="2">Uncharacterized protein</fullName>
    </submittedName>
</protein>
<dbReference type="GeneID" id="87911332"/>
<accession>A0ABR0GDH3</accession>
<reference evidence="2 3" key="1">
    <citation type="journal article" date="2023" name="bioRxiv">
        <title>High-quality genome assemblies of four members of thePodospora anserinaspecies complex.</title>
        <authorList>
            <person name="Ament-Velasquez S.L."/>
            <person name="Vogan A.A."/>
            <person name="Wallerman O."/>
            <person name="Hartmann F."/>
            <person name="Gautier V."/>
            <person name="Silar P."/>
            <person name="Giraud T."/>
            <person name="Johannesson H."/>
        </authorList>
    </citation>
    <scope>NUCLEOTIDE SEQUENCE [LARGE SCALE GENOMIC DNA]</scope>
    <source>
        <strain evidence="2 3">CBS 415.72m</strain>
    </source>
</reference>
<keyword evidence="3" id="KW-1185">Reference proteome</keyword>
<comment type="caution">
    <text evidence="2">The sequence shown here is derived from an EMBL/GenBank/DDBJ whole genome shotgun (WGS) entry which is preliminary data.</text>
</comment>
<proteinExistence type="predicted"/>